<name>A0A7H0YH61_9BACL</name>
<dbReference type="Proteomes" id="UP000516384">
    <property type="component" value="Plasmid pPlas1"/>
</dbReference>
<gene>
    <name evidence="1" type="ORF">IAQ67_29135</name>
</gene>
<reference evidence="1 2" key="1">
    <citation type="submission" date="2020-09" db="EMBL/GenBank/DDBJ databases">
        <title>Characterization of Paenibacillus peoriae strain ZF390 with broad-spectrum antimicrobial activity as a potential biocontrol agent.</title>
        <authorList>
            <person name="Li L."/>
            <person name="Zhao Y."/>
            <person name="Li B."/>
            <person name="Xie X."/>
        </authorList>
    </citation>
    <scope>NUCLEOTIDE SEQUENCE [LARGE SCALE GENOMIC DNA]</scope>
    <source>
        <strain evidence="1 2">ZF390</strain>
        <plasmid evidence="1 2">pPlas1</plasmid>
    </source>
</reference>
<organism evidence="1 2">
    <name type="scientific">Paenibacillus peoriae</name>
    <dbReference type="NCBI Taxonomy" id="59893"/>
    <lineage>
        <taxon>Bacteria</taxon>
        <taxon>Bacillati</taxon>
        <taxon>Bacillota</taxon>
        <taxon>Bacilli</taxon>
        <taxon>Bacillales</taxon>
        <taxon>Paenibacillaceae</taxon>
        <taxon>Paenibacillus</taxon>
    </lineage>
</organism>
<evidence type="ECO:0000313" key="2">
    <source>
        <dbReference type="Proteomes" id="UP000516384"/>
    </source>
</evidence>
<sequence length="156" mass="16980">MAGAFGGNVVLGGEIDRVGKIGALPHPQFPSLTAPKVKGVWIDVPPNIGTYSKVIVANKDTEFINASLAASGYLHPDYWEFTIGTYKMFETIYTKELPQTIYSGTMMAMIYPIAKDTPLRIDFVNNSGTSKQVWIDIKLLVAPADADTLILDVLDA</sequence>
<dbReference type="AlphaFoldDB" id="A0A7H0YH61"/>
<accession>A0A7H0YH61</accession>
<geneLocation type="plasmid" evidence="1 2">
    <name>pPlas1</name>
</geneLocation>
<protein>
    <submittedName>
        <fullName evidence="1">Uncharacterized protein</fullName>
    </submittedName>
</protein>
<evidence type="ECO:0000313" key="1">
    <source>
        <dbReference type="EMBL" id="QNR70419.1"/>
    </source>
</evidence>
<proteinExistence type="predicted"/>
<dbReference type="RefSeq" id="WP_190299726.1">
    <property type="nucleotide sequence ID" value="NZ_CP061173.1"/>
</dbReference>
<keyword evidence="1" id="KW-0614">Plasmid</keyword>
<dbReference type="EMBL" id="CP061173">
    <property type="protein sequence ID" value="QNR70419.1"/>
    <property type="molecule type" value="Genomic_DNA"/>
</dbReference>